<dbReference type="InterPro" id="IPR034600">
    <property type="entry name" value="Ribosomal_bL31m"/>
</dbReference>
<dbReference type="GO" id="GO:0032543">
    <property type="term" value="P:mitochondrial translation"/>
    <property type="evidence" value="ECO:0007669"/>
    <property type="project" value="InterPro"/>
</dbReference>
<gene>
    <name evidence="5" type="ORF">GGI19_000182</name>
</gene>
<dbReference type="AlphaFoldDB" id="A0A9W8H4H8"/>
<feature type="region of interest" description="Disordered" evidence="3">
    <location>
        <begin position="117"/>
        <end position="148"/>
    </location>
</feature>
<dbReference type="SUPFAM" id="SSF143800">
    <property type="entry name" value="L28p-like"/>
    <property type="match status" value="1"/>
</dbReference>
<evidence type="ECO:0000313" key="5">
    <source>
        <dbReference type="EMBL" id="KAJ2757248.1"/>
    </source>
</evidence>
<dbReference type="InterPro" id="IPR048874">
    <property type="entry name" value="Ribosomal_bL31m_N"/>
</dbReference>
<protein>
    <recommendedName>
        <fullName evidence="4">Ribosomal protein bL31m N-terminal domain-containing protein</fullName>
    </recommendedName>
</protein>
<dbReference type="PANTHER" id="PTHR28174:SF1">
    <property type="entry name" value="LARGE RIBOSOMAL SUBUNIT PROTEIN BL31M"/>
    <property type="match status" value="1"/>
</dbReference>
<dbReference type="OrthoDB" id="5587740at2759"/>
<evidence type="ECO:0000259" key="4">
    <source>
        <dbReference type="Pfam" id="PF21492"/>
    </source>
</evidence>
<dbReference type="EMBL" id="JANBUH010000004">
    <property type="protein sequence ID" value="KAJ2757248.1"/>
    <property type="molecule type" value="Genomic_DNA"/>
</dbReference>
<reference evidence="5" key="1">
    <citation type="submission" date="2022-07" db="EMBL/GenBank/DDBJ databases">
        <title>Phylogenomic reconstructions and comparative analyses of Kickxellomycotina fungi.</title>
        <authorList>
            <person name="Reynolds N.K."/>
            <person name="Stajich J.E."/>
            <person name="Barry K."/>
            <person name="Grigoriev I.V."/>
            <person name="Crous P."/>
            <person name="Smith M.E."/>
        </authorList>
    </citation>
    <scope>NUCLEOTIDE SEQUENCE</scope>
    <source>
        <strain evidence="5">BCRC 34297</strain>
    </source>
</reference>
<dbReference type="PANTHER" id="PTHR28174">
    <property type="entry name" value="54S RIBOSOMAL PROTEIN L36, MITOCHONDRIAL"/>
    <property type="match status" value="1"/>
</dbReference>
<dbReference type="Proteomes" id="UP001140011">
    <property type="component" value="Unassembled WGS sequence"/>
</dbReference>
<sequence>MRPSLPRLKTTKSLLAKAWRPRPVESDVPTIIKGRHPELFTSRIILSDGSSFRVKSTAPREQVKITKDTRSHPLWNPHTGLKISDEGGYLSSFQKKFQGFDGSDDLAFAYDAESAKEQLDTSAASSGKKSGNNQKSAGGAPAASDKKK</sequence>
<dbReference type="GO" id="GO:0003735">
    <property type="term" value="F:structural constituent of ribosome"/>
    <property type="evidence" value="ECO:0007669"/>
    <property type="project" value="InterPro"/>
</dbReference>
<keyword evidence="2" id="KW-0687">Ribonucleoprotein</keyword>
<keyword evidence="1" id="KW-0689">Ribosomal protein</keyword>
<feature type="compositionally biased region" description="Low complexity" evidence="3">
    <location>
        <begin position="124"/>
        <end position="139"/>
    </location>
</feature>
<name>A0A9W8H4H8_9FUNG</name>
<dbReference type="Pfam" id="PF21492">
    <property type="entry name" value="bL31_N"/>
    <property type="match status" value="1"/>
</dbReference>
<proteinExistence type="predicted"/>
<comment type="caution">
    <text evidence="5">The sequence shown here is derived from an EMBL/GenBank/DDBJ whole genome shotgun (WGS) entry which is preliminary data.</text>
</comment>
<evidence type="ECO:0000313" key="6">
    <source>
        <dbReference type="Proteomes" id="UP001140011"/>
    </source>
</evidence>
<dbReference type="Gene3D" id="6.20.130.10">
    <property type="match status" value="1"/>
</dbReference>
<evidence type="ECO:0000256" key="3">
    <source>
        <dbReference type="SAM" id="MobiDB-lite"/>
    </source>
</evidence>
<dbReference type="InterPro" id="IPR034704">
    <property type="entry name" value="Ribosomal_bL28/bL31-like_sf"/>
</dbReference>
<evidence type="ECO:0000256" key="2">
    <source>
        <dbReference type="ARBA" id="ARBA00023274"/>
    </source>
</evidence>
<feature type="domain" description="Ribosomal protein bL31m N-terminal" evidence="4">
    <location>
        <begin position="40"/>
        <end position="77"/>
    </location>
</feature>
<dbReference type="GO" id="GO:0005762">
    <property type="term" value="C:mitochondrial large ribosomal subunit"/>
    <property type="evidence" value="ECO:0007669"/>
    <property type="project" value="InterPro"/>
</dbReference>
<keyword evidence="6" id="KW-1185">Reference proteome</keyword>
<evidence type="ECO:0000256" key="1">
    <source>
        <dbReference type="ARBA" id="ARBA00022980"/>
    </source>
</evidence>
<organism evidence="5 6">
    <name type="scientific">Coemansia pectinata</name>
    <dbReference type="NCBI Taxonomy" id="1052879"/>
    <lineage>
        <taxon>Eukaryota</taxon>
        <taxon>Fungi</taxon>
        <taxon>Fungi incertae sedis</taxon>
        <taxon>Zoopagomycota</taxon>
        <taxon>Kickxellomycotina</taxon>
        <taxon>Kickxellomycetes</taxon>
        <taxon>Kickxellales</taxon>
        <taxon>Kickxellaceae</taxon>
        <taxon>Coemansia</taxon>
    </lineage>
</organism>
<accession>A0A9W8H4H8</accession>